<dbReference type="AlphaFoldDB" id="A0A0F9RDU4"/>
<proteinExistence type="predicted"/>
<reference evidence="1" key="1">
    <citation type="journal article" date="2015" name="Nature">
        <title>Complex archaea that bridge the gap between prokaryotes and eukaryotes.</title>
        <authorList>
            <person name="Spang A."/>
            <person name="Saw J.H."/>
            <person name="Jorgensen S.L."/>
            <person name="Zaremba-Niedzwiedzka K."/>
            <person name="Martijn J."/>
            <person name="Lind A.E."/>
            <person name="van Eijk R."/>
            <person name="Schleper C."/>
            <person name="Guy L."/>
            <person name="Ettema T.J."/>
        </authorList>
    </citation>
    <scope>NUCLEOTIDE SEQUENCE</scope>
</reference>
<name>A0A0F9RDU4_9ZZZZ</name>
<accession>A0A0F9RDU4</accession>
<gene>
    <name evidence="1" type="ORF">LCGC14_0589790</name>
</gene>
<evidence type="ECO:0000313" key="1">
    <source>
        <dbReference type="EMBL" id="KKN54710.1"/>
    </source>
</evidence>
<protein>
    <submittedName>
        <fullName evidence="1">Uncharacterized protein</fullName>
    </submittedName>
</protein>
<comment type="caution">
    <text evidence="1">The sequence shown here is derived from an EMBL/GenBank/DDBJ whole genome shotgun (WGS) entry which is preliminary data.</text>
</comment>
<dbReference type="EMBL" id="LAZR01000917">
    <property type="protein sequence ID" value="KKN54710.1"/>
    <property type="molecule type" value="Genomic_DNA"/>
</dbReference>
<organism evidence="1">
    <name type="scientific">marine sediment metagenome</name>
    <dbReference type="NCBI Taxonomy" id="412755"/>
    <lineage>
        <taxon>unclassified sequences</taxon>
        <taxon>metagenomes</taxon>
        <taxon>ecological metagenomes</taxon>
    </lineage>
</organism>
<sequence length="130" mass="14027">MCCWAAVTDISDTLTPALDDDGTAVVKEVDYGPIPLNRGLAAMADSLKFTLDDNSDDVLWTFRSGNSPEEAFNAATRASGTAKAGVNYVQPIRHFGEWGFLRLSTTGAVSWAVEAIELYVLTTPARARKI</sequence>